<protein>
    <submittedName>
        <fullName evidence="1">Uncharacterized protein</fullName>
    </submittedName>
</protein>
<dbReference type="EMBL" id="JARIHO010000003">
    <property type="protein sequence ID" value="KAJ7364173.1"/>
    <property type="molecule type" value="Genomic_DNA"/>
</dbReference>
<organism evidence="1 2">
    <name type="scientific">Mycena albidolilacea</name>
    <dbReference type="NCBI Taxonomy" id="1033008"/>
    <lineage>
        <taxon>Eukaryota</taxon>
        <taxon>Fungi</taxon>
        <taxon>Dikarya</taxon>
        <taxon>Basidiomycota</taxon>
        <taxon>Agaricomycotina</taxon>
        <taxon>Agaricomycetes</taxon>
        <taxon>Agaricomycetidae</taxon>
        <taxon>Agaricales</taxon>
        <taxon>Marasmiineae</taxon>
        <taxon>Mycenaceae</taxon>
        <taxon>Mycena</taxon>
    </lineage>
</organism>
<sequence length="100" mass="10888">MGLVGHVVGGAVFGLTARFWQLGILRKPMMSNPAGHAACTVAFAGAGYYWWQATVYMQSVLAEKEAELRIKRALIQKRDEVLLEHAIHGPPESPPTFPAA</sequence>
<comment type="caution">
    <text evidence="1">The sequence shown here is derived from an EMBL/GenBank/DDBJ whole genome shotgun (WGS) entry which is preliminary data.</text>
</comment>
<name>A0AAD7APC7_9AGAR</name>
<keyword evidence="2" id="KW-1185">Reference proteome</keyword>
<evidence type="ECO:0000313" key="1">
    <source>
        <dbReference type="EMBL" id="KAJ7364173.1"/>
    </source>
</evidence>
<dbReference type="PANTHER" id="PTHR39218:SF1">
    <property type="entry name" value="OXIDOREDUCTASE 14 KDA SUBUNIT, PUTATIVE (AFU_ORTHOLOGUE AFUA_1G12110)-RELATED"/>
    <property type="match status" value="1"/>
</dbReference>
<evidence type="ECO:0000313" key="2">
    <source>
        <dbReference type="Proteomes" id="UP001218218"/>
    </source>
</evidence>
<reference evidence="1" key="1">
    <citation type="submission" date="2023-03" db="EMBL/GenBank/DDBJ databases">
        <title>Massive genome expansion in bonnet fungi (Mycena s.s.) driven by repeated elements and novel gene families across ecological guilds.</title>
        <authorList>
            <consortium name="Lawrence Berkeley National Laboratory"/>
            <person name="Harder C.B."/>
            <person name="Miyauchi S."/>
            <person name="Viragh M."/>
            <person name="Kuo A."/>
            <person name="Thoen E."/>
            <person name="Andreopoulos B."/>
            <person name="Lu D."/>
            <person name="Skrede I."/>
            <person name="Drula E."/>
            <person name="Henrissat B."/>
            <person name="Morin E."/>
            <person name="Kohler A."/>
            <person name="Barry K."/>
            <person name="LaButti K."/>
            <person name="Morin E."/>
            <person name="Salamov A."/>
            <person name="Lipzen A."/>
            <person name="Mereny Z."/>
            <person name="Hegedus B."/>
            <person name="Baldrian P."/>
            <person name="Stursova M."/>
            <person name="Weitz H."/>
            <person name="Taylor A."/>
            <person name="Grigoriev I.V."/>
            <person name="Nagy L.G."/>
            <person name="Martin F."/>
            <person name="Kauserud H."/>
        </authorList>
    </citation>
    <scope>NUCLEOTIDE SEQUENCE</scope>
    <source>
        <strain evidence="1">CBHHK002</strain>
    </source>
</reference>
<dbReference type="AlphaFoldDB" id="A0AAD7APC7"/>
<proteinExistence type="predicted"/>
<gene>
    <name evidence="1" type="ORF">DFH08DRAFT_838511</name>
</gene>
<dbReference type="PANTHER" id="PTHR39218">
    <property type="entry name" value="OXIDOREDUCTASE 14 KDA SUBUNIT, PUTATIVE (AFU_ORTHOLOGUE AFUA_1G12110)-RELATED"/>
    <property type="match status" value="1"/>
</dbReference>
<dbReference type="Proteomes" id="UP001218218">
    <property type="component" value="Unassembled WGS sequence"/>
</dbReference>
<accession>A0AAD7APC7</accession>